<accession>A0ABT3UWM9</accession>
<dbReference type="EMBL" id="JAIFZO010000002">
    <property type="protein sequence ID" value="MCX4231968.1"/>
    <property type="molecule type" value="Genomic_DNA"/>
</dbReference>
<keyword evidence="2" id="KW-1185">Reference proteome</keyword>
<sequence>MTRMESSIISLIRLDSPKPQEGDWICTPHGRANCARDIVAVAELQTKDAVQPYRVCGVWLTENEDAAGYLAERGYDNR</sequence>
<reference evidence="1" key="1">
    <citation type="journal article" date="2022" name="bioRxiv">
        <title>Discovery and biosynthetic assessment of Streptomyces ortus sp nov. isolated from a deep-sea sponge.</title>
        <authorList>
            <person name="Williams S.E."/>
        </authorList>
    </citation>
    <scope>NUCLEOTIDE SEQUENCE</scope>
    <source>
        <strain evidence="1">A15ISP2-DRY2</strain>
    </source>
</reference>
<evidence type="ECO:0000313" key="2">
    <source>
        <dbReference type="Proteomes" id="UP001165590"/>
    </source>
</evidence>
<gene>
    <name evidence="1" type="ORF">K3769_04080</name>
</gene>
<protein>
    <submittedName>
        <fullName evidence="1">Uncharacterized protein</fullName>
    </submittedName>
</protein>
<dbReference type="RefSeq" id="WP_267025071.1">
    <property type="nucleotide sequence ID" value="NZ_JAIFZO010000002.1"/>
</dbReference>
<proteinExistence type="predicted"/>
<evidence type="ECO:0000313" key="1">
    <source>
        <dbReference type="EMBL" id="MCX4231968.1"/>
    </source>
</evidence>
<dbReference type="Proteomes" id="UP001165590">
    <property type="component" value="Unassembled WGS sequence"/>
</dbReference>
<organism evidence="1 2">
    <name type="scientific">Streptomyces ortus</name>
    <dbReference type="NCBI Taxonomy" id="2867268"/>
    <lineage>
        <taxon>Bacteria</taxon>
        <taxon>Bacillati</taxon>
        <taxon>Actinomycetota</taxon>
        <taxon>Actinomycetes</taxon>
        <taxon>Kitasatosporales</taxon>
        <taxon>Streptomycetaceae</taxon>
        <taxon>Streptomyces</taxon>
    </lineage>
</organism>
<comment type="caution">
    <text evidence="1">The sequence shown here is derived from an EMBL/GenBank/DDBJ whole genome shotgun (WGS) entry which is preliminary data.</text>
</comment>
<name>A0ABT3UWM9_9ACTN</name>